<evidence type="ECO:0000256" key="1">
    <source>
        <dbReference type="SAM" id="SignalP"/>
    </source>
</evidence>
<evidence type="ECO:0000313" key="2">
    <source>
        <dbReference type="EMBL" id="OSD07044.1"/>
    </source>
</evidence>
<dbReference type="OrthoDB" id="2758644at2759"/>
<reference evidence="2 3" key="1">
    <citation type="journal article" date="2015" name="Biotechnol. Biofuels">
        <title>Enhanced degradation of softwood versus hardwood by the white-rot fungus Pycnoporus coccineus.</title>
        <authorList>
            <person name="Couturier M."/>
            <person name="Navarro D."/>
            <person name="Chevret D."/>
            <person name="Henrissat B."/>
            <person name="Piumi F."/>
            <person name="Ruiz-Duenas F.J."/>
            <person name="Martinez A.T."/>
            <person name="Grigoriev I.V."/>
            <person name="Riley R."/>
            <person name="Lipzen A."/>
            <person name="Berrin J.G."/>
            <person name="Master E.R."/>
            <person name="Rosso M.N."/>
        </authorList>
    </citation>
    <scope>NUCLEOTIDE SEQUENCE [LARGE SCALE GENOMIC DNA]</scope>
    <source>
        <strain evidence="2 3">BRFM310</strain>
    </source>
</reference>
<keyword evidence="1" id="KW-0732">Signal</keyword>
<name>A0A1Y2J2L4_TRAC3</name>
<gene>
    <name evidence="2" type="ORF">PYCCODRAFT_1464160</name>
</gene>
<evidence type="ECO:0000313" key="3">
    <source>
        <dbReference type="Proteomes" id="UP000193067"/>
    </source>
</evidence>
<dbReference type="AlphaFoldDB" id="A0A1Y2J2L4"/>
<protein>
    <submittedName>
        <fullName evidence="2">Uncharacterized protein</fullName>
    </submittedName>
</protein>
<dbReference type="EMBL" id="KZ084089">
    <property type="protein sequence ID" value="OSD07044.1"/>
    <property type="molecule type" value="Genomic_DNA"/>
</dbReference>
<keyword evidence="3" id="KW-1185">Reference proteome</keyword>
<sequence length="332" mass="36532">MIFTTVLVYCLCALVAVLQSTSLDAFFSSITSASHTPALSTFTDVFHLAGYILTRLMTTYNKAHKFTSLAPRPTLSAPEVDSSIDSLLNNIKINHNKIHHDYVLYARPLEVEVELELGNSGIDGLSAGGYSPMKISRRFLRPAAAVLMISLSMLILCSLRTVHQTQIPKKSQRTLKTNTTTRMRDIIYQTPTQNALRIIFPAAEPDDLAQPLPAATAVSVSSDAFGTTALELKTASVYDALFDSSPGTVIFEPITEPLDMVGQPNDIFVANAVGYAVIELEEGQQMFAPFDPEEVHILDTDAPEEEAWQTYLWTPFEWEESGEEELSNGDHG</sequence>
<proteinExistence type="predicted"/>
<feature type="chain" id="PRO_5012756610" evidence="1">
    <location>
        <begin position="21"/>
        <end position="332"/>
    </location>
</feature>
<organism evidence="2 3">
    <name type="scientific">Trametes coccinea (strain BRFM310)</name>
    <name type="common">Pycnoporus coccineus</name>
    <dbReference type="NCBI Taxonomy" id="1353009"/>
    <lineage>
        <taxon>Eukaryota</taxon>
        <taxon>Fungi</taxon>
        <taxon>Dikarya</taxon>
        <taxon>Basidiomycota</taxon>
        <taxon>Agaricomycotina</taxon>
        <taxon>Agaricomycetes</taxon>
        <taxon>Polyporales</taxon>
        <taxon>Polyporaceae</taxon>
        <taxon>Trametes</taxon>
    </lineage>
</organism>
<feature type="signal peptide" evidence="1">
    <location>
        <begin position="1"/>
        <end position="20"/>
    </location>
</feature>
<dbReference type="Proteomes" id="UP000193067">
    <property type="component" value="Unassembled WGS sequence"/>
</dbReference>
<accession>A0A1Y2J2L4</accession>